<organism evidence="1 2">
    <name type="scientific">Hermanssonia centrifuga</name>
    <dbReference type="NCBI Taxonomy" id="98765"/>
    <lineage>
        <taxon>Eukaryota</taxon>
        <taxon>Fungi</taxon>
        <taxon>Dikarya</taxon>
        <taxon>Basidiomycota</taxon>
        <taxon>Agaricomycotina</taxon>
        <taxon>Agaricomycetes</taxon>
        <taxon>Polyporales</taxon>
        <taxon>Meruliaceae</taxon>
        <taxon>Hermanssonia</taxon>
    </lineage>
</organism>
<dbReference type="Proteomes" id="UP000186601">
    <property type="component" value="Unassembled WGS sequence"/>
</dbReference>
<keyword evidence="2" id="KW-1185">Reference proteome</keyword>
<evidence type="ECO:0000313" key="2">
    <source>
        <dbReference type="Proteomes" id="UP000186601"/>
    </source>
</evidence>
<dbReference type="EMBL" id="MLYV02000879">
    <property type="protein sequence ID" value="PSR75769.1"/>
    <property type="molecule type" value="Genomic_DNA"/>
</dbReference>
<reference evidence="1 2" key="1">
    <citation type="submission" date="2018-02" db="EMBL/GenBank/DDBJ databases">
        <title>Genome sequence of the basidiomycete white-rot fungus Phlebia centrifuga.</title>
        <authorList>
            <person name="Granchi Z."/>
            <person name="Peng M."/>
            <person name="de Vries R.P."/>
            <person name="Hilden K."/>
            <person name="Makela M.R."/>
            <person name="Grigoriev I."/>
            <person name="Riley R."/>
        </authorList>
    </citation>
    <scope>NUCLEOTIDE SEQUENCE [LARGE SCALE GENOMIC DNA]</scope>
    <source>
        <strain evidence="1 2">FBCC195</strain>
    </source>
</reference>
<accession>A0A2R6NSC6</accession>
<name>A0A2R6NSC6_9APHY</name>
<sequence>MSQRAIKLETGEDVSRVQSEIFLGGTPFDKQEEKILLLDKPEIIVVGKEWQVLSMQEISELREQIWFV</sequence>
<proteinExistence type="predicted"/>
<evidence type="ECO:0000313" key="1">
    <source>
        <dbReference type="EMBL" id="PSR75769.1"/>
    </source>
</evidence>
<protein>
    <submittedName>
        <fullName evidence="1">Uncharacterized protein</fullName>
    </submittedName>
</protein>
<gene>
    <name evidence="1" type="ORF">PHLCEN_2v8886</name>
</gene>
<comment type="caution">
    <text evidence="1">The sequence shown here is derived from an EMBL/GenBank/DDBJ whole genome shotgun (WGS) entry which is preliminary data.</text>
</comment>
<dbReference type="AlphaFoldDB" id="A0A2R6NSC6"/>